<feature type="domain" description="Cyclic nucleotide-binding" evidence="4">
    <location>
        <begin position="20"/>
        <end position="140"/>
    </location>
</feature>
<evidence type="ECO:0000313" key="9">
    <source>
        <dbReference type="Proteomes" id="UP001185922"/>
    </source>
</evidence>
<organism evidence="7 9">
    <name type="scientific">Gordonia amicalis</name>
    <dbReference type="NCBI Taxonomy" id="89053"/>
    <lineage>
        <taxon>Bacteria</taxon>
        <taxon>Bacillati</taxon>
        <taxon>Actinomycetota</taxon>
        <taxon>Actinomycetes</taxon>
        <taxon>Mycobacteriales</taxon>
        <taxon>Gordoniaceae</taxon>
        <taxon>Gordonia</taxon>
    </lineage>
</organism>
<dbReference type="PRINTS" id="PR00034">
    <property type="entry name" value="HTHCRP"/>
</dbReference>
<gene>
    <name evidence="6" type="ORF">R3P94_19060</name>
    <name evidence="7" type="ORF">R3Q15_17510</name>
</gene>
<dbReference type="EMBL" id="JAWLKI010000026">
    <property type="protein sequence ID" value="MDV6309375.1"/>
    <property type="molecule type" value="Genomic_DNA"/>
</dbReference>
<dbReference type="PANTHER" id="PTHR24567">
    <property type="entry name" value="CRP FAMILY TRANSCRIPTIONAL REGULATORY PROTEIN"/>
    <property type="match status" value="1"/>
</dbReference>
<dbReference type="SMART" id="SM00100">
    <property type="entry name" value="cNMP"/>
    <property type="match status" value="1"/>
</dbReference>
<name>A0AAE4RAA9_9ACTN</name>
<dbReference type="Proteomes" id="UP001185779">
    <property type="component" value="Unassembled WGS sequence"/>
</dbReference>
<accession>A0AAE4RAA9</accession>
<dbReference type="SMART" id="SM00419">
    <property type="entry name" value="HTH_CRP"/>
    <property type="match status" value="1"/>
</dbReference>
<evidence type="ECO:0000313" key="6">
    <source>
        <dbReference type="EMBL" id="MDV6309375.1"/>
    </source>
</evidence>
<evidence type="ECO:0000259" key="4">
    <source>
        <dbReference type="PROSITE" id="PS50042"/>
    </source>
</evidence>
<protein>
    <submittedName>
        <fullName evidence="7">Crp/Fnr family transcriptional regulator</fullName>
    </submittedName>
</protein>
<dbReference type="Gene3D" id="2.60.120.10">
    <property type="entry name" value="Jelly Rolls"/>
    <property type="match status" value="1"/>
</dbReference>
<dbReference type="GeneID" id="77170058"/>
<reference evidence="7 8" key="1">
    <citation type="submission" date="2023-10" db="EMBL/GenBank/DDBJ databases">
        <title>Development of a sustainable strategy for remediation of hydrocarbon-contaminated territories based on the waste exchange concept.</title>
        <authorList>
            <person name="Krivoruchko A."/>
        </authorList>
    </citation>
    <scope>NUCLEOTIDE SEQUENCE</scope>
    <source>
        <strain evidence="6 8">IEGM 1266</strain>
        <strain evidence="7">IEGM 1279</strain>
    </source>
</reference>
<dbReference type="Gene3D" id="1.10.10.10">
    <property type="entry name" value="Winged helix-like DNA-binding domain superfamily/Winged helix DNA-binding domain"/>
    <property type="match status" value="1"/>
</dbReference>
<dbReference type="InterPro" id="IPR018490">
    <property type="entry name" value="cNMP-bd_dom_sf"/>
</dbReference>
<keyword evidence="2" id="KW-0238">DNA-binding</keyword>
<dbReference type="EMBL" id="JAWLKH010000021">
    <property type="protein sequence ID" value="MDV6313661.1"/>
    <property type="molecule type" value="Genomic_DNA"/>
</dbReference>
<keyword evidence="1" id="KW-0805">Transcription regulation</keyword>
<dbReference type="Proteomes" id="UP001185922">
    <property type="component" value="Unassembled WGS sequence"/>
</dbReference>
<dbReference type="SUPFAM" id="SSF46785">
    <property type="entry name" value="Winged helix' DNA-binding domain"/>
    <property type="match status" value="1"/>
</dbReference>
<dbReference type="CDD" id="cd00092">
    <property type="entry name" value="HTH_CRP"/>
    <property type="match status" value="1"/>
</dbReference>
<evidence type="ECO:0000256" key="1">
    <source>
        <dbReference type="ARBA" id="ARBA00023015"/>
    </source>
</evidence>
<evidence type="ECO:0000313" key="7">
    <source>
        <dbReference type="EMBL" id="MDV6313661.1"/>
    </source>
</evidence>
<evidence type="ECO:0000256" key="3">
    <source>
        <dbReference type="ARBA" id="ARBA00023163"/>
    </source>
</evidence>
<dbReference type="InterPro" id="IPR036388">
    <property type="entry name" value="WH-like_DNA-bd_sf"/>
</dbReference>
<evidence type="ECO:0000259" key="5">
    <source>
        <dbReference type="PROSITE" id="PS51063"/>
    </source>
</evidence>
<keyword evidence="8" id="KW-1185">Reference proteome</keyword>
<dbReference type="PROSITE" id="PS51063">
    <property type="entry name" value="HTH_CRP_2"/>
    <property type="match status" value="1"/>
</dbReference>
<dbReference type="GO" id="GO:0003677">
    <property type="term" value="F:DNA binding"/>
    <property type="evidence" value="ECO:0007669"/>
    <property type="project" value="UniProtKB-KW"/>
</dbReference>
<dbReference type="SUPFAM" id="SSF51206">
    <property type="entry name" value="cAMP-binding domain-like"/>
    <property type="match status" value="1"/>
</dbReference>
<dbReference type="GO" id="GO:0005829">
    <property type="term" value="C:cytosol"/>
    <property type="evidence" value="ECO:0007669"/>
    <property type="project" value="TreeGrafter"/>
</dbReference>
<evidence type="ECO:0000256" key="2">
    <source>
        <dbReference type="ARBA" id="ARBA00023125"/>
    </source>
</evidence>
<comment type="caution">
    <text evidence="7">The sequence shown here is derived from an EMBL/GenBank/DDBJ whole genome shotgun (WGS) entry which is preliminary data.</text>
</comment>
<dbReference type="PROSITE" id="PS50042">
    <property type="entry name" value="CNMP_BINDING_3"/>
    <property type="match status" value="1"/>
</dbReference>
<dbReference type="PANTHER" id="PTHR24567:SF28">
    <property type="entry name" value="LISTERIOLYSIN REGULATORY PROTEIN"/>
    <property type="match status" value="1"/>
</dbReference>
<keyword evidence="3" id="KW-0804">Transcription</keyword>
<dbReference type="Pfam" id="PF13545">
    <property type="entry name" value="HTH_Crp_2"/>
    <property type="match status" value="1"/>
</dbReference>
<evidence type="ECO:0000313" key="8">
    <source>
        <dbReference type="Proteomes" id="UP001185779"/>
    </source>
</evidence>
<dbReference type="RefSeq" id="WP_024497375.1">
    <property type="nucleotide sequence ID" value="NZ_CP091855.1"/>
</dbReference>
<dbReference type="InterPro" id="IPR012318">
    <property type="entry name" value="HTH_CRP"/>
</dbReference>
<sequence>MNRPHEHHHHGESCVARVPLFSRLSHDQQDEVASLARPVRVGRGETFVWAGRDTAKLFVVHEGLVKVGRTAEDGREVTLRLLGPGDVEGEVGFLTGARPENDYMALESSTMCVFDHSMLTELVHRYPDIGVAMLHSLATRLQETERRLAARTLVDVSARIASYLLDLPATRSLDGALTVRLPVSKKDVATYLGTIPETLSRRLAALEREGLIDVRGAEVDLLDLEGLERRSGGS</sequence>
<proteinExistence type="predicted"/>
<dbReference type="InterPro" id="IPR000595">
    <property type="entry name" value="cNMP-bd_dom"/>
</dbReference>
<dbReference type="InterPro" id="IPR036390">
    <property type="entry name" value="WH_DNA-bd_sf"/>
</dbReference>
<feature type="domain" description="HTH crp-type" evidence="5">
    <location>
        <begin position="154"/>
        <end position="225"/>
    </location>
</feature>
<dbReference type="InterPro" id="IPR014710">
    <property type="entry name" value="RmlC-like_jellyroll"/>
</dbReference>
<dbReference type="InterPro" id="IPR050397">
    <property type="entry name" value="Env_Response_Regulators"/>
</dbReference>
<dbReference type="AlphaFoldDB" id="A0AAE4RAA9"/>
<dbReference type="GO" id="GO:0003700">
    <property type="term" value="F:DNA-binding transcription factor activity"/>
    <property type="evidence" value="ECO:0007669"/>
    <property type="project" value="TreeGrafter"/>
</dbReference>
<dbReference type="Pfam" id="PF00027">
    <property type="entry name" value="cNMP_binding"/>
    <property type="match status" value="1"/>
</dbReference>
<dbReference type="CDD" id="cd00038">
    <property type="entry name" value="CAP_ED"/>
    <property type="match status" value="1"/>
</dbReference>